<evidence type="ECO:0000259" key="2">
    <source>
        <dbReference type="Pfam" id="PF01048"/>
    </source>
</evidence>
<feature type="domain" description="Nucleoside phosphorylase" evidence="2">
    <location>
        <begin position="35"/>
        <end position="260"/>
    </location>
</feature>
<dbReference type="InterPro" id="IPR035994">
    <property type="entry name" value="Nucleoside_phosphorylase_sf"/>
</dbReference>
<dbReference type="EMBL" id="SLUN01000002">
    <property type="protein sequence ID" value="TCL76304.1"/>
    <property type="molecule type" value="Genomic_DNA"/>
</dbReference>
<protein>
    <submittedName>
        <fullName evidence="3">Adenosylhomocysteine nucleosidase</fullName>
    </submittedName>
</protein>
<feature type="chain" id="PRO_5020847280" evidence="1">
    <location>
        <begin position="27"/>
        <end position="279"/>
    </location>
</feature>
<feature type="signal peptide" evidence="1">
    <location>
        <begin position="1"/>
        <end position="26"/>
    </location>
</feature>
<dbReference type="InterPro" id="IPR000845">
    <property type="entry name" value="Nucleoside_phosphorylase_d"/>
</dbReference>
<dbReference type="GO" id="GO:0008930">
    <property type="term" value="F:methylthioadenosine nucleosidase activity"/>
    <property type="evidence" value="ECO:0007669"/>
    <property type="project" value="TreeGrafter"/>
</dbReference>
<evidence type="ECO:0000313" key="4">
    <source>
        <dbReference type="Proteomes" id="UP000295008"/>
    </source>
</evidence>
<gene>
    <name evidence="3" type="ORF">EDC14_100257</name>
</gene>
<organism evidence="3 4">
    <name type="scientific">Hydrogenispora ethanolica</name>
    <dbReference type="NCBI Taxonomy" id="1082276"/>
    <lineage>
        <taxon>Bacteria</taxon>
        <taxon>Bacillati</taxon>
        <taxon>Bacillota</taxon>
        <taxon>Hydrogenispora</taxon>
    </lineage>
</organism>
<dbReference type="Proteomes" id="UP000295008">
    <property type="component" value="Unassembled WGS sequence"/>
</dbReference>
<dbReference type="GO" id="GO:0005829">
    <property type="term" value="C:cytosol"/>
    <property type="evidence" value="ECO:0007669"/>
    <property type="project" value="TreeGrafter"/>
</dbReference>
<name>A0A4R1SAQ4_HYDET</name>
<evidence type="ECO:0000256" key="1">
    <source>
        <dbReference type="SAM" id="SignalP"/>
    </source>
</evidence>
<sequence length="279" mass="30011">MLKKTLYGVLALLLLLTAAIGGGALAAESGPARPVVVQGAMNLEMQALVAALKNPKEITYGGWTFWQGTIGNLPVVVSRTEVGLTNAAAATTLAIEKFQPRAVINQGTAGGHDPALQRFDIVLGQKSIHFGKFKSNHADSGRGIHSENWIPENVKIRVNGQEKEYPGFAGDPELLKIAQGVAGTYTHGKIVSGVIGSADEWNRELDRIQWVHQKFQTSVEEMETASAAQVAAAYGVPFLGIRILSNSEPRNQDWDPKAGAYCQEYVLEVLKALDRAAKP</sequence>
<dbReference type="Gene3D" id="3.40.50.1580">
    <property type="entry name" value="Nucleoside phosphorylase domain"/>
    <property type="match status" value="1"/>
</dbReference>
<dbReference type="GO" id="GO:0019284">
    <property type="term" value="P:L-methionine salvage from S-adenosylmethionine"/>
    <property type="evidence" value="ECO:0007669"/>
    <property type="project" value="TreeGrafter"/>
</dbReference>
<accession>A0A4R1SAQ4</accession>
<dbReference type="PANTHER" id="PTHR46832:SF1">
    <property type="entry name" value="5'-METHYLTHIOADENOSINE_S-ADENOSYLHOMOCYSTEINE NUCLEOSIDASE"/>
    <property type="match status" value="1"/>
</dbReference>
<dbReference type="PANTHER" id="PTHR46832">
    <property type="entry name" value="5'-METHYLTHIOADENOSINE/S-ADENOSYLHOMOCYSTEINE NUCLEOSIDASE"/>
    <property type="match status" value="1"/>
</dbReference>
<dbReference type="Pfam" id="PF01048">
    <property type="entry name" value="PNP_UDP_1"/>
    <property type="match status" value="1"/>
</dbReference>
<dbReference type="GO" id="GO:0008782">
    <property type="term" value="F:adenosylhomocysteine nucleosidase activity"/>
    <property type="evidence" value="ECO:0007669"/>
    <property type="project" value="TreeGrafter"/>
</dbReference>
<keyword evidence="4" id="KW-1185">Reference proteome</keyword>
<proteinExistence type="predicted"/>
<dbReference type="OrthoDB" id="9792278at2"/>
<dbReference type="GO" id="GO:0009116">
    <property type="term" value="P:nucleoside metabolic process"/>
    <property type="evidence" value="ECO:0007669"/>
    <property type="project" value="InterPro"/>
</dbReference>
<dbReference type="AlphaFoldDB" id="A0A4R1SAQ4"/>
<dbReference type="CDD" id="cd09008">
    <property type="entry name" value="MTAN"/>
    <property type="match status" value="1"/>
</dbReference>
<dbReference type="RefSeq" id="WP_132012490.1">
    <property type="nucleotide sequence ID" value="NZ_SLUN01000002.1"/>
</dbReference>
<reference evidence="3 4" key="1">
    <citation type="submission" date="2019-03" db="EMBL/GenBank/DDBJ databases">
        <title>Genomic Encyclopedia of Type Strains, Phase IV (KMG-IV): sequencing the most valuable type-strain genomes for metagenomic binning, comparative biology and taxonomic classification.</title>
        <authorList>
            <person name="Goeker M."/>
        </authorList>
    </citation>
    <scope>NUCLEOTIDE SEQUENCE [LARGE SCALE GENOMIC DNA]</scope>
    <source>
        <strain evidence="3 4">LX-B</strain>
    </source>
</reference>
<comment type="caution">
    <text evidence="3">The sequence shown here is derived from an EMBL/GenBank/DDBJ whole genome shotgun (WGS) entry which is preliminary data.</text>
</comment>
<evidence type="ECO:0000313" key="3">
    <source>
        <dbReference type="EMBL" id="TCL76304.1"/>
    </source>
</evidence>
<keyword evidence="1" id="KW-0732">Signal</keyword>
<dbReference type="SUPFAM" id="SSF53167">
    <property type="entry name" value="Purine and uridine phosphorylases"/>
    <property type="match status" value="1"/>
</dbReference>